<keyword evidence="2" id="KW-0012">Acyltransferase</keyword>
<dbReference type="RefSeq" id="WP_158767388.1">
    <property type="nucleotide sequence ID" value="NZ_CP047045.1"/>
</dbReference>
<protein>
    <submittedName>
        <fullName evidence="2">Putative acyltransferase</fullName>
    </submittedName>
</protein>
<feature type="domain" description="N-acetyltransferase" evidence="1">
    <location>
        <begin position="20"/>
        <end position="165"/>
    </location>
</feature>
<evidence type="ECO:0000259" key="1">
    <source>
        <dbReference type="PROSITE" id="PS51186"/>
    </source>
</evidence>
<keyword evidence="2" id="KW-0808">Transferase</keyword>
<organism evidence="2 3">
    <name type="scientific">Terricaulis silvestris</name>
    <dbReference type="NCBI Taxonomy" id="2686094"/>
    <lineage>
        <taxon>Bacteria</taxon>
        <taxon>Pseudomonadati</taxon>
        <taxon>Pseudomonadota</taxon>
        <taxon>Alphaproteobacteria</taxon>
        <taxon>Caulobacterales</taxon>
        <taxon>Caulobacteraceae</taxon>
        <taxon>Terricaulis</taxon>
    </lineage>
</organism>
<evidence type="ECO:0000313" key="2">
    <source>
        <dbReference type="EMBL" id="QGZ96609.1"/>
    </source>
</evidence>
<accession>A0A6I6MPH6</accession>
<gene>
    <name evidence="2" type="ORF">DSM104635_03469</name>
</gene>
<dbReference type="Proteomes" id="UP000431269">
    <property type="component" value="Chromosome"/>
</dbReference>
<reference evidence="3" key="1">
    <citation type="submission" date="2019-12" db="EMBL/GenBank/DDBJ databases">
        <title>Complete genome of Terracaulis silvestris 0127_4.</title>
        <authorList>
            <person name="Vieira S."/>
            <person name="Riedel T."/>
            <person name="Sproer C."/>
            <person name="Pascual J."/>
            <person name="Boedeker C."/>
            <person name="Overmann J."/>
        </authorList>
    </citation>
    <scope>NUCLEOTIDE SEQUENCE [LARGE SCALE GENOMIC DNA]</scope>
    <source>
        <strain evidence="3">0127_4</strain>
    </source>
</reference>
<name>A0A6I6MPH6_9CAUL</name>
<dbReference type="AlphaFoldDB" id="A0A6I6MPH6"/>
<dbReference type="InterPro" id="IPR016181">
    <property type="entry name" value="Acyl_CoA_acyltransferase"/>
</dbReference>
<keyword evidence="3" id="KW-1185">Reference proteome</keyword>
<dbReference type="EMBL" id="CP047045">
    <property type="protein sequence ID" value="QGZ96609.1"/>
    <property type="molecule type" value="Genomic_DNA"/>
</dbReference>
<dbReference type="KEGG" id="tsv:DSM104635_03469"/>
<proteinExistence type="predicted"/>
<dbReference type="CDD" id="cd04301">
    <property type="entry name" value="NAT_SF"/>
    <property type="match status" value="1"/>
</dbReference>
<dbReference type="SUPFAM" id="SSF55729">
    <property type="entry name" value="Acyl-CoA N-acyltransferases (Nat)"/>
    <property type="match status" value="1"/>
</dbReference>
<dbReference type="Gene3D" id="3.40.630.30">
    <property type="match status" value="1"/>
</dbReference>
<dbReference type="Pfam" id="PF00583">
    <property type="entry name" value="Acetyltransf_1"/>
    <property type="match status" value="1"/>
</dbReference>
<dbReference type="PROSITE" id="PS51186">
    <property type="entry name" value="GNAT"/>
    <property type="match status" value="1"/>
</dbReference>
<sequence length="203" mass="22830">MTTAAIDVGFLYSGPPANHVRVRVARDLPDLMRVFALRAIVYMAEQVCPYDEEFDGNDFAGATHLLAEIDGEPVATLRLRWFADFVKVERVAVKAEHRGGAVVKSLFGEAVRLAAKRGYTHAIGHIQARLEPFWRRMGFFQRLDRARFRFSDHDYIEVEGRIERDPEALSTETPPLVLLRPEGCWDAEGPLDKSASRAATCPC</sequence>
<dbReference type="GO" id="GO:0016747">
    <property type="term" value="F:acyltransferase activity, transferring groups other than amino-acyl groups"/>
    <property type="evidence" value="ECO:0007669"/>
    <property type="project" value="InterPro"/>
</dbReference>
<evidence type="ECO:0000313" key="3">
    <source>
        <dbReference type="Proteomes" id="UP000431269"/>
    </source>
</evidence>
<dbReference type="InterPro" id="IPR000182">
    <property type="entry name" value="GNAT_dom"/>
</dbReference>